<sequence>MKRLFLLIRDFGVKRRFLLSLALVFLLVVIGVGYSYNSLVSAKPAQPQDLQDAEADHESLRPQPLSSTGSCGVERWAVKTGTDADIGLVNLQSITPTTIATLTALSAPGTLPANNRIQPTETTVYQVQGTLTQYKLESDSDYHLILSDTSGKTMIVEIPDPACVGSSSPLMSDIQKARTAFDARYNVTSSFQTANVPVTVTGVGFFDFLHGQTGVAPNGIELHAILDIQFGSGSGGTPTPTPTHTPSTTPTPSPTGTPTGSNLIQNGGFEASGNWTYSGSPNPVRSTTQKHSGSYSLRVGATSGQQGDSIAYQMVTIPSTSTSASLSFYYWPTTNDSSTYAWQEVDVINSSGQVVQQLFKKTANDRAWVPATFNLSSYAGQTIGIRFLDHENSNSQSYYGYMYVDDVTLTAN</sequence>
<accession>A0ABQ3UWS9</accession>
<evidence type="ECO:0000313" key="2">
    <source>
        <dbReference type="EMBL" id="GHO56800.1"/>
    </source>
</evidence>
<evidence type="ECO:0008006" key="4">
    <source>
        <dbReference type="Google" id="ProtNLM"/>
    </source>
</evidence>
<name>A0ABQ3UWS9_9CHLR</name>
<comment type="caution">
    <text evidence="2">The sequence shown here is derived from an EMBL/GenBank/DDBJ whole genome shotgun (WGS) entry which is preliminary data.</text>
</comment>
<protein>
    <recommendedName>
        <fullName evidence="4">MAM domain-containing protein</fullName>
    </recommendedName>
</protein>
<reference evidence="2 3" key="1">
    <citation type="journal article" date="2021" name="Int. J. Syst. Evol. Microbiol.">
        <title>Reticulibacter mediterranei gen. nov., sp. nov., within the new family Reticulibacteraceae fam. nov., and Ktedonospora formicarum gen. nov., sp. nov., Ktedonobacter robiniae sp. nov., Dictyobacter formicarum sp. nov. and Dictyobacter arantiisoli sp. nov., belonging to the class Ktedonobacteria.</title>
        <authorList>
            <person name="Yabe S."/>
            <person name="Zheng Y."/>
            <person name="Wang C.M."/>
            <person name="Sakai Y."/>
            <person name="Abe K."/>
            <person name="Yokota A."/>
            <person name="Donadio S."/>
            <person name="Cavaletti L."/>
            <person name="Monciardini P."/>
        </authorList>
    </citation>
    <scope>NUCLEOTIDE SEQUENCE [LARGE SCALE GENOMIC DNA]</scope>
    <source>
        <strain evidence="2 3">SOSP1-30</strain>
    </source>
</reference>
<organism evidence="2 3">
    <name type="scientific">Ktedonobacter robiniae</name>
    <dbReference type="NCBI Taxonomy" id="2778365"/>
    <lineage>
        <taxon>Bacteria</taxon>
        <taxon>Bacillati</taxon>
        <taxon>Chloroflexota</taxon>
        <taxon>Ktedonobacteria</taxon>
        <taxon>Ktedonobacterales</taxon>
        <taxon>Ktedonobacteraceae</taxon>
        <taxon>Ktedonobacter</taxon>
    </lineage>
</organism>
<evidence type="ECO:0000313" key="3">
    <source>
        <dbReference type="Proteomes" id="UP000654345"/>
    </source>
</evidence>
<dbReference type="Proteomes" id="UP000654345">
    <property type="component" value="Unassembled WGS sequence"/>
</dbReference>
<dbReference type="RefSeq" id="WP_201373260.1">
    <property type="nucleotide sequence ID" value="NZ_BNJG01000002.1"/>
</dbReference>
<gene>
    <name evidence="2" type="ORF">KSB_52750</name>
</gene>
<dbReference type="InterPro" id="IPR013320">
    <property type="entry name" value="ConA-like_dom_sf"/>
</dbReference>
<evidence type="ECO:0000256" key="1">
    <source>
        <dbReference type="SAM" id="MobiDB-lite"/>
    </source>
</evidence>
<dbReference type="Gene3D" id="2.60.120.260">
    <property type="entry name" value="Galactose-binding domain-like"/>
    <property type="match status" value="1"/>
</dbReference>
<feature type="region of interest" description="Disordered" evidence="1">
    <location>
        <begin position="231"/>
        <end position="300"/>
    </location>
</feature>
<dbReference type="EMBL" id="BNJG01000002">
    <property type="protein sequence ID" value="GHO56800.1"/>
    <property type="molecule type" value="Genomic_DNA"/>
</dbReference>
<feature type="compositionally biased region" description="Polar residues" evidence="1">
    <location>
        <begin position="273"/>
        <end position="295"/>
    </location>
</feature>
<keyword evidence="3" id="KW-1185">Reference proteome</keyword>
<feature type="compositionally biased region" description="Pro residues" evidence="1">
    <location>
        <begin position="239"/>
        <end position="255"/>
    </location>
</feature>
<proteinExistence type="predicted"/>
<dbReference type="SUPFAM" id="SSF49899">
    <property type="entry name" value="Concanavalin A-like lectins/glucanases"/>
    <property type="match status" value="1"/>
</dbReference>